<accession>F4RYA8</accession>
<evidence type="ECO:0000313" key="3">
    <source>
        <dbReference type="Proteomes" id="UP000001072"/>
    </source>
</evidence>
<dbReference type="RefSeq" id="XP_007414046.1">
    <property type="nucleotide sequence ID" value="XM_007413984.1"/>
</dbReference>
<dbReference type="InParanoid" id="F4RYA8"/>
<dbReference type="KEGG" id="mlr:MELLADRAFT_66218"/>
<dbReference type="AlphaFoldDB" id="F4RYA8"/>
<name>F4RYA8_MELLP</name>
<dbReference type="Proteomes" id="UP000001072">
    <property type="component" value="Unassembled WGS sequence"/>
</dbReference>
<organism evidence="3">
    <name type="scientific">Melampsora larici-populina (strain 98AG31 / pathotype 3-4-7)</name>
    <name type="common">Poplar leaf rust fungus</name>
    <dbReference type="NCBI Taxonomy" id="747676"/>
    <lineage>
        <taxon>Eukaryota</taxon>
        <taxon>Fungi</taxon>
        <taxon>Dikarya</taxon>
        <taxon>Basidiomycota</taxon>
        <taxon>Pucciniomycotina</taxon>
        <taxon>Pucciniomycetes</taxon>
        <taxon>Pucciniales</taxon>
        <taxon>Melampsoraceae</taxon>
        <taxon>Melampsora</taxon>
    </lineage>
</organism>
<reference evidence="3" key="1">
    <citation type="journal article" date="2011" name="Proc. Natl. Acad. Sci. U.S.A.">
        <title>Obligate biotrophy features unraveled by the genomic analysis of rust fungi.</title>
        <authorList>
            <person name="Duplessis S."/>
            <person name="Cuomo C.A."/>
            <person name="Lin Y.-C."/>
            <person name="Aerts A."/>
            <person name="Tisserant E."/>
            <person name="Veneault-Fourrey C."/>
            <person name="Joly D.L."/>
            <person name="Hacquard S."/>
            <person name="Amselem J."/>
            <person name="Cantarel B.L."/>
            <person name="Chiu R."/>
            <person name="Coutinho P.M."/>
            <person name="Feau N."/>
            <person name="Field M."/>
            <person name="Frey P."/>
            <person name="Gelhaye E."/>
            <person name="Goldberg J."/>
            <person name="Grabherr M.G."/>
            <person name="Kodira C.D."/>
            <person name="Kohler A."/>
            <person name="Kuees U."/>
            <person name="Lindquist E.A."/>
            <person name="Lucas S.M."/>
            <person name="Mago R."/>
            <person name="Mauceli E."/>
            <person name="Morin E."/>
            <person name="Murat C."/>
            <person name="Pangilinan J.L."/>
            <person name="Park R."/>
            <person name="Pearson M."/>
            <person name="Quesneville H."/>
            <person name="Rouhier N."/>
            <person name="Sakthikumar S."/>
            <person name="Salamov A.A."/>
            <person name="Schmutz J."/>
            <person name="Selles B."/>
            <person name="Shapiro H."/>
            <person name="Tanguay P."/>
            <person name="Tuskan G.A."/>
            <person name="Henrissat B."/>
            <person name="Van de Peer Y."/>
            <person name="Rouze P."/>
            <person name="Ellis J.G."/>
            <person name="Dodds P.N."/>
            <person name="Schein J.E."/>
            <person name="Zhong S."/>
            <person name="Hamelin R.C."/>
            <person name="Grigoriev I.V."/>
            <person name="Szabo L.J."/>
            <person name="Martin F."/>
        </authorList>
    </citation>
    <scope>NUCLEOTIDE SEQUENCE [LARGE SCALE GENOMIC DNA]</scope>
    <source>
        <strain evidence="3">98AG31 / pathotype 3-4-7</strain>
    </source>
</reference>
<sequence length="270" mass="29636">MAPLAGTPIHVKSTVRFAQNTESIDSGRPARSQSIKKCHKILTPAVVIPYSPLTHLDARGRHTSQSSLQINCDSENQHFVRTRSQARIDIGHQAPAAKRTRRSDIGLDSYKPNQICLDRVTRYERPLTRSSSCSNSCLTKPEASQKVGLGLAQIGPNLPSPQVDSSHPVSPSRSPSGSRRAWGTGTIFQTQEPKVPPGLAVDQDDHSVVNEINELIKSPQDISALAKKFSTDKLLTLNRVTAILLEERLSKDILKRKDEGHFGQECNIGQ</sequence>
<dbReference type="HOGENOM" id="CLU_1030886_0_0_1"/>
<feature type="compositionally biased region" description="Low complexity" evidence="1">
    <location>
        <begin position="165"/>
        <end position="180"/>
    </location>
</feature>
<evidence type="ECO:0000313" key="2">
    <source>
        <dbReference type="EMBL" id="EGG02644.1"/>
    </source>
</evidence>
<dbReference type="EMBL" id="GL883129">
    <property type="protein sequence ID" value="EGG02644.1"/>
    <property type="molecule type" value="Genomic_DNA"/>
</dbReference>
<evidence type="ECO:0000256" key="1">
    <source>
        <dbReference type="SAM" id="MobiDB-lite"/>
    </source>
</evidence>
<keyword evidence="3" id="KW-1185">Reference proteome</keyword>
<protein>
    <submittedName>
        <fullName evidence="2">Uncharacterized protein</fullName>
    </submittedName>
</protein>
<proteinExistence type="predicted"/>
<dbReference type="VEuPathDB" id="FungiDB:MELLADRAFT_66218"/>
<feature type="region of interest" description="Disordered" evidence="1">
    <location>
        <begin position="152"/>
        <end position="182"/>
    </location>
</feature>
<gene>
    <name evidence="2" type="ORF">MELLADRAFT_66218</name>
</gene>
<dbReference type="GeneID" id="18930586"/>